<dbReference type="Proteomes" id="UP000243534">
    <property type="component" value="Unassembled WGS sequence"/>
</dbReference>
<evidence type="ECO:0000313" key="1">
    <source>
        <dbReference type="EMBL" id="OFC61471.1"/>
    </source>
</evidence>
<protein>
    <submittedName>
        <fullName evidence="1">Uncharacterized protein</fullName>
    </submittedName>
</protein>
<evidence type="ECO:0000313" key="2">
    <source>
        <dbReference type="Proteomes" id="UP000243534"/>
    </source>
</evidence>
<proteinExistence type="predicted"/>
<gene>
    <name evidence="1" type="ORF">BBW68_01945</name>
</gene>
<organism evidence="1 2">
    <name type="scientific">Candidatus Erwinia dacicola</name>
    <dbReference type="NCBI Taxonomy" id="252393"/>
    <lineage>
        <taxon>Bacteria</taxon>
        <taxon>Pseudomonadati</taxon>
        <taxon>Pseudomonadota</taxon>
        <taxon>Gammaproteobacteria</taxon>
        <taxon>Enterobacterales</taxon>
        <taxon>Erwiniaceae</taxon>
        <taxon>Erwinia</taxon>
    </lineage>
</organism>
<dbReference type="EMBL" id="MAYS01000390">
    <property type="protein sequence ID" value="OFC61471.1"/>
    <property type="molecule type" value="Genomic_DNA"/>
</dbReference>
<dbReference type="AlphaFoldDB" id="A0A1E7YY82"/>
<accession>A0A1E7YY82</accession>
<reference evidence="1 2" key="1">
    <citation type="submission" date="2016-07" db="EMBL/GenBank/DDBJ databases">
        <authorList>
            <person name="Yuval B."/>
        </authorList>
    </citation>
    <scope>NUCLEOTIDE SEQUENCE [LARGE SCALE GENOMIC DNA]</scope>
    <source>
        <strain evidence="1 2">IL</strain>
    </source>
</reference>
<comment type="caution">
    <text evidence="1">The sequence shown here is derived from an EMBL/GenBank/DDBJ whole genome shotgun (WGS) entry which is preliminary data.</text>
</comment>
<sequence length="76" mass="8766">MGSCAAPSTKQWHQFTIARSLQQCLKKPAFPKEIRFDSPEQLLKQKRSLTLFRQSQSAMLKLQQNIKLDIKGGMKF</sequence>
<name>A0A1E7YY82_9GAMM</name>